<organism evidence="13 14">
    <name type="scientific">Laceyella putida</name>
    <dbReference type="NCBI Taxonomy" id="110101"/>
    <lineage>
        <taxon>Bacteria</taxon>
        <taxon>Bacillati</taxon>
        <taxon>Bacillota</taxon>
        <taxon>Bacilli</taxon>
        <taxon>Bacillales</taxon>
        <taxon>Thermoactinomycetaceae</taxon>
        <taxon>Laceyella</taxon>
    </lineage>
</organism>
<dbReference type="InterPro" id="IPR003661">
    <property type="entry name" value="HisK_dim/P_dom"/>
</dbReference>
<dbReference type="InterPro" id="IPR003594">
    <property type="entry name" value="HATPase_dom"/>
</dbReference>
<dbReference type="InterPro" id="IPR036097">
    <property type="entry name" value="HisK_dim/P_sf"/>
</dbReference>
<keyword evidence="11" id="KW-1133">Transmembrane helix</keyword>
<feature type="domain" description="Histidine kinase" evidence="12">
    <location>
        <begin position="370"/>
        <end position="586"/>
    </location>
</feature>
<dbReference type="PRINTS" id="PR00344">
    <property type="entry name" value="BCTRLSENSOR"/>
</dbReference>
<dbReference type="GO" id="GO:0016301">
    <property type="term" value="F:kinase activity"/>
    <property type="evidence" value="ECO:0007669"/>
    <property type="project" value="UniProtKB-KW"/>
</dbReference>
<dbReference type="InterPro" id="IPR004358">
    <property type="entry name" value="Sig_transdc_His_kin-like_C"/>
</dbReference>
<name>A0ABW2RG16_9BACL</name>
<protein>
    <recommendedName>
        <fullName evidence="3">histidine kinase</fullName>
        <ecNumber evidence="3">2.7.13.3</ecNumber>
    </recommendedName>
</protein>
<keyword evidence="11" id="KW-0812">Transmembrane</keyword>
<dbReference type="SMART" id="SM00388">
    <property type="entry name" value="HisKA"/>
    <property type="match status" value="1"/>
</dbReference>
<dbReference type="EMBL" id="JBHTBW010000005">
    <property type="protein sequence ID" value="MFC7439875.1"/>
    <property type="molecule type" value="Genomic_DNA"/>
</dbReference>
<feature type="transmembrane region" description="Helical" evidence="11">
    <location>
        <begin position="15"/>
        <end position="38"/>
    </location>
</feature>
<evidence type="ECO:0000256" key="5">
    <source>
        <dbReference type="ARBA" id="ARBA00022679"/>
    </source>
</evidence>
<dbReference type="SUPFAM" id="SSF47384">
    <property type="entry name" value="Homodimeric domain of signal transducing histidine kinase"/>
    <property type="match status" value="1"/>
</dbReference>
<dbReference type="InterPro" id="IPR050351">
    <property type="entry name" value="BphY/WalK/GraS-like"/>
</dbReference>
<evidence type="ECO:0000259" key="12">
    <source>
        <dbReference type="PROSITE" id="PS50109"/>
    </source>
</evidence>
<dbReference type="Gene3D" id="1.10.287.130">
    <property type="match status" value="1"/>
</dbReference>
<keyword evidence="6" id="KW-0547">Nucleotide-binding</keyword>
<keyword evidence="14" id="KW-1185">Reference proteome</keyword>
<evidence type="ECO:0000256" key="10">
    <source>
        <dbReference type="SAM" id="Coils"/>
    </source>
</evidence>
<accession>A0ABW2RG16</accession>
<feature type="transmembrane region" description="Helical" evidence="11">
    <location>
        <begin position="268"/>
        <end position="288"/>
    </location>
</feature>
<evidence type="ECO:0000256" key="2">
    <source>
        <dbReference type="ARBA" id="ARBA00004370"/>
    </source>
</evidence>
<dbReference type="CDD" id="cd00082">
    <property type="entry name" value="HisKA"/>
    <property type="match status" value="1"/>
</dbReference>
<feature type="coiled-coil region" evidence="10">
    <location>
        <begin position="336"/>
        <end position="366"/>
    </location>
</feature>
<dbReference type="EC" id="2.7.13.3" evidence="3"/>
<evidence type="ECO:0000256" key="8">
    <source>
        <dbReference type="ARBA" id="ARBA00022840"/>
    </source>
</evidence>
<keyword evidence="9" id="KW-0902">Two-component regulatory system</keyword>
<dbReference type="SUPFAM" id="SSF55874">
    <property type="entry name" value="ATPase domain of HSP90 chaperone/DNA topoisomerase II/histidine kinase"/>
    <property type="match status" value="1"/>
</dbReference>
<keyword evidence="11" id="KW-0472">Membrane</keyword>
<keyword evidence="10" id="KW-0175">Coiled coil</keyword>
<dbReference type="InterPro" id="IPR036890">
    <property type="entry name" value="HATPase_C_sf"/>
</dbReference>
<evidence type="ECO:0000256" key="6">
    <source>
        <dbReference type="ARBA" id="ARBA00022741"/>
    </source>
</evidence>
<dbReference type="RefSeq" id="WP_379863064.1">
    <property type="nucleotide sequence ID" value="NZ_JBHTBW010000005.1"/>
</dbReference>
<evidence type="ECO:0000256" key="11">
    <source>
        <dbReference type="SAM" id="Phobius"/>
    </source>
</evidence>
<dbReference type="Gene3D" id="3.30.565.10">
    <property type="entry name" value="Histidine kinase-like ATPase, C-terminal domain"/>
    <property type="match status" value="1"/>
</dbReference>
<dbReference type="PROSITE" id="PS50109">
    <property type="entry name" value="HIS_KIN"/>
    <property type="match status" value="1"/>
</dbReference>
<evidence type="ECO:0000256" key="3">
    <source>
        <dbReference type="ARBA" id="ARBA00012438"/>
    </source>
</evidence>
<evidence type="ECO:0000256" key="7">
    <source>
        <dbReference type="ARBA" id="ARBA00022777"/>
    </source>
</evidence>
<reference evidence="14" key="1">
    <citation type="journal article" date="2019" name="Int. J. Syst. Evol. Microbiol.">
        <title>The Global Catalogue of Microorganisms (GCM) 10K type strain sequencing project: providing services to taxonomists for standard genome sequencing and annotation.</title>
        <authorList>
            <consortium name="The Broad Institute Genomics Platform"/>
            <consortium name="The Broad Institute Genome Sequencing Center for Infectious Disease"/>
            <person name="Wu L."/>
            <person name="Ma J."/>
        </authorList>
    </citation>
    <scope>NUCLEOTIDE SEQUENCE [LARGE SCALE GENOMIC DNA]</scope>
    <source>
        <strain evidence="14">CGMCC 1.12942</strain>
    </source>
</reference>
<comment type="catalytic activity">
    <reaction evidence="1">
        <text>ATP + protein L-histidine = ADP + protein N-phospho-L-histidine.</text>
        <dbReference type="EC" id="2.7.13.3"/>
    </reaction>
</comment>
<keyword evidence="5" id="KW-0808">Transferase</keyword>
<dbReference type="SMART" id="SM00387">
    <property type="entry name" value="HATPase_c"/>
    <property type="match status" value="1"/>
</dbReference>
<keyword evidence="8" id="KW-0067">ATP-binding</keyword>
<proteinExistence type="predicted"/>
<evidence type="ECO:0000313" key="14">
    <source>
        <dbReference type="Proteomes" id="UP001596500"/>
    </source>
</evidence>
<keyword evidence="4" id="KW-0597">Phosphoprotein</keyword>
<dbReference type="PANTHER" id="PTHR45453">
    <property type="entry name" value="PHOSPHATE REGULON SENSOR PROTEIN PHOR"/>
    <property type="match status" value="1"/>
</dbReference>
<evidence type="ECO:0000256" key="1">
    <source>
        <dbReference type="ARBA" id="ARBA00000085"/>
    </source>
</evidence>
<dbReference type="InterPro" id="IPR005467">
    <property type="entry name" value="His_kinase_dom"/>
</dbReference>
<evidence type="ECO:0000256" key="4">
    <source>
        <dbReference type="ARBA" id="ARBA00022553"/>
    </source>
</evidence>
<evidence type="ECO:0000313" key="13">
    <source>
        <dbReference type="EMBL" id="MFC7439875.1"/>
    </source>
</evidence>
<comment type="subcellular location">
    <subcellularLocation>
        <location evidence="2">Membrane</location>
    </subcellularLocation>
</comment>
<sequence length="586" mass="68302">MWRRWGLPSRLSWAFLWRMLLIVTLVMFLYMGAVLVAFNDIRDLFVRKVEWQPRDIVVHAVRHSRIEGKKMAIDPASLKLVNRKKGWLQVVDEHGQEVYAYKKPTAFPTHYYPGELVDLKEYGDQQRGYHLYTWFKTVQGKSYTFILGQIDVEDELLYRVRVSTKRDRGKIRIPPALLDELDKKGMWLQILDEHGTVAYHHHAENQLRSYSPGVFVDYVKDHNVIYQEGSLDGQRWTWLSGIQPSMNGDQDVPTRYEATKAEQYRDHIYLLIFWGNILLVLAIAFLFGQQFGRPMLHMMSWIQELARGRFREPVNKKGLPKSVKPDGKMRRSYRLYREVMEALKDLTHTLKQNEDQRRRLEKTREDWIAGVSHDLRTPLSSVKGYADLMAEEQYQWEPAEIRRYAKVIRDKAGYMEQLIEDLNLTFRLKNDSLPLTLAEHDLVEVVRQTVIDLMNDQRSETVSTFTFHAAMPHIRLQVDKQWFQRALKNLLVNAVLHNPPGTEVKVSVWTENGRVAIQVEDSGRGMDEETQAMLFERYYRGTNTAKRSHGTGLGMAIAKQLIEAHGGDIHIDSQVGRGTRILILVG</sequence>
<keyword evidence="7 13" id="KW-0418">Kinase</keyword>
<dbReference type="PANTHER" id="PTHR45453:SF1">
    <property type="entry name" value="PHOSPHATE REGULON SENSOR PROTEIN PHOR"/>
    <property type="match status" value="1"/>
</dbReference>
<comment type="caution">
    <text evidence="13">The sequence shown here is derived from an EMBL/GenBank/DDBJ whole genome shotgun (WGS) entry which is preliminary data.</text>
</comment>
<dbReference type="Proteomes" id="UP001596500">
    <property type="component" value="Unassembled WGS sequence"/>
</dbReference>
<dbReference type="Pfam" id="PF00512">
    <property type="entry name" value="HisKA"/>
    <property type="match status" value="1"/>
</dbReference>
<gene>
    <name evidence="13" type="ORF">ACFQNG_01670</name>
</gene>
<dbReference type="CDD" id="cd00075">
    <property type="entry name" value="HATPase"/>
    <property type="match status" value="1"/>
</dbReference>
<evidence type="ECO:0000256" key="9">
    <source>
        <dbReference type="ARBA" id="ARBA00023012"/>
    </source>
</evidence>
<dbReference type="Pfam" id="PF02518">
    <property type="entry name" value="HATPase_c"/>
    <property type="match status" value="1"/>
</dbReference>